<evidence type="ECO:0000256" key="4">
    <source>
        <dbReference type="ARBA" id="ARBA00022833"/>
    </source>
</evidence>
<feature type="domain" description="C2H2-type" evidence="7">
    <location>
        <begin position="291"/>
        <end position="315"/>
    </location>
</feature>
<dbReference type="InterPro" id="IPR036236">
    <property type="entry name" value="Znf_C2H2_sf"/>
</dbReference>
<feature type="domain" description="C2H2-type" evidence="7">
    <location>
        <begin position="416"/>
        <end position="439"/>
    </location>
</feature>
<dbReference type="PROSITE" id="PS00028">
    <property type="entry name" value="ZINC_FINGER_C2H2_1"/>
    <property type="match status" value="5"/>
</dbReference>
<reference evidence="8" key="1">
    <citation type="submission" date="2022-03" db="EMBL/GenBank/DDBJ databases">
        <authorList>
            <person name="Martin C."/>
        </authorList>
    </citation>
    <scope>NUCLEOTIDE SEQUENCE</scope>
</reference>
<feature type="domain" description="C2H2-type" evidence="7">
    <location>
        <begin position="377"/>
        <end position="405"/>
    </location>
</feature>
<dbReference type="GO" id="GO:0000981">
    <property type="term" value="F:DNA-binding transcription factor activity, RNA polymerase II-specific"/>
    <property type="evidence" value="ECO:0007669"/>
    <property type="project" value="TreeGrafter"/>
</dbReference>
<dbReference type="GO" id="GO:0043565">
    <property type="term" value="F:sequence-specific DNA binding"/>
    <property type="evidence" value="ECO:0007669"/>
    <property type="project" value="TreeGrafter"/>
</dbReference>
<dbReference type="PROSITE" id="PS50157">
    <property type="entry name" value="ZINC_FINGER_C2H2_2"/>
    <property type="match status" value="5"/>
</dbReference>
<feature type="non-terminal residue" evidence="8">
    <location>
        <position position="1"/>
    </location>
</feature>
<feature type="compositionally biased region" description="Acidic residues" evidence="6">
    <location>
        <begin position="493"/>
        <end position="510"/>
    </location>
</feature>
<dbReference type="SUPFAM" id="SSF57667">
    <property type="entry name" value="beta-beta-alpha zinc fingers"/>
    <property type="match status" value="3"/>
</dbReference>
<keyword evidence="3 5" id="KW-0863">Zinc-finger</keyword>
<dbReference type="PANTHER" id="PTHR24408:SF58">
    <property type="entry name" value="TRANSCRIPTION FACTOR (TFIIIA), PUTATIVE (AFU_ORTHOLOGUE AFUA_1G05150)-RELATED"/>
    <property type="match status" value="1"/>
</dbReference>
<dbReference type="GO" id="GO:0005634">
    <property type="term" value="C:nucleus"/>
    <property type="evidence" value="ECO:0007669"/>
    <property type="project" value="TreeGrafter"/>
</dbReference>
<feature type="compositionally biased region" description="Basic and acidic residues" evidence="6">
    <location>
        <begin position="511"/>
        <end position="525"/>
    </location>
</feature>
<keyword evidence="9" id="KW-1185">Reference proteome</keyword>
<dbReference type="OrthoDB" id="6088415at2759"/>
<keyword evidence="4" id="KW-0862">Zinc</keyword>
<sequence>IGFAYKRSTLPCEKMETMRVTDFIREIFNRTQKRFEKTFMESHTVGMSMVVCISEHPGSYTTEHFECSSKSLESSNLRKQRLSRLEYIENGISRLIENAKKHKRVVNQSDEMCIFKREYQSQDENIIIDKQCENYNEFVDIKDLNDDMVKTEITENLFFKDITDNVKDNDGTFDKIADNDKIVDNDFPVYDTVTVDHDGTVDDEAGIESLDYDMKVDDNDATYVDDFLVDEAITDDHDRTNNDDGTVDDETAVENRCFDDDMGVDDNNSVDNDGIVGEENNLEETDKMKKYHCKECGKVYQTKSALNKHFRWHSGHLFKCKTCGKAYATRSDLKQHTLSQHKTKKGKGLYPCKECYKSYCTKSALNKHFRRHTGNLFNCETCNESYTTKADLQQHILSVHLNSKENIAQRNQEVVYICKECNKRYDTKSELSEHRRIHTCNITTHETMKGDELSNQLKSPEDDVNKRETNKNPFLKDDITNNAISDARRVTVVDEDTGDADDDDDDDDDERSTNDDNSGDDRSVDNDEVADY</sequence>
<dbReference type="EMBL" id="CAIIXF020000568">
    <property type="protein sequence ID" value="CAH1803337.1"/>
    <property type="molecule type" value="Genomic_DNA"/>
</dbReference>
<dbReference type="Gene3D" id="3.30.160.60">
    <property type="entry name" value="Classic Zinc Finger"/>
    <property type="match status" value="4"/>
</dbReference>
<feature type="non-terminal residue" evidence="8">
    <location>
        <position position="532"/>
    </location>
</feature>
<evidence type="ECO:0000313" key="8">
    <source>
        <dbReference type="EMBL" id="CAH1803337.1"/>
    </source>
</evidence>
<dbReference type="AlphaFoldDB" id="A0A8S4QEK5"/>
<accession>A0A8S4QEK5</accession>
<protein>
    <recommendedName>
        <fullName evidence="7">C2H2-type domain-containing protein</fullName>
    </recommendedName>
</protein>
<keyword evidence="2" id="KW-0677">Repeat</keyword>
<gene>
    <name evidence="8" type="ORF">OFUS_LOCUS26942</name>
</gene>
<feature type="region of interest" description="Disordered" evidence="6">
    <location>
        <begin position="449"/>
        <end position="532"/>
    </location>
</feature>
<evidence type="ECO:0000259" key="7">
    <source>
        <dbReference type="PROSITE" id="PS50157"/>
    </source>
</evidence>
<feature type="domain" description="C2H2-type" evidence="7">
    <location>
        <begin position="318"/>
        <end position="346"/>
    </location>
</feature>
<dbReference type="InterPro" id="IPR013087">
    <property type="entry name" value="Znf_C2H2_type"/>
</dbReference>
<evidence type="ECO:0000256" key="1">
    <source>
        <dbReference type="ARBA" id="ARBA00022723"/>
    </source>
</evidence>
<organism evidence="8 9">
    <name type="scientific">Owenia fusiformis</name>
    <name type="common">Polychaete worm</name>
    <dbReference type="NCBI Taxonomy" id="6347"/>
    <lineage>
        <taxon>Eukaryota</taxon>
        <taxon>Metazoa</taxon>
        <taxon>Spiralia</taxon>
        <taxon>Lophotrochozoa</taxon>
        <taxon>Annelida</taxon>
        <taxon>Polychaeta</taxon>
        <taxon>Sedentaria</taxon>
        <taxon>Canalipalpata</taxon>
        <taxon>Sabellida</taxon>
        <taxon>Oweniida</taxon>
        <taxon>Oweniidae</taxon>
        <taxon>Owenia</taxon>
    </lineage>
</organism>
<dbReference type="GO" id="GO:0008270">
    <property type="term" value="F:zinc ion binding"/>
    <property type="evidence" value="ECO:0007669"/>
    <property type="project" value="UniProtKB-KW"/>
</dbReference>
<feature type="domain" description="C2H2-type" evidence="7">
    <location>
        <begin position="350"/>
        <end position="374"/>
    </location>
</feature>
<evidence type="ECO:0000313" key="9">
    <source>
        <dbReference type="Proteomes" id="UP000749559"/>
    </source>
</evidence>
<evidence type="ECO:0000256" key="5">
    <source>
        <dbReference type="PROSITE-ProRule" id="PRU00042"/>
    </source>
</evidence>
<proteinExistence type="predicted"/>
<comment type="caution">
    <text evidence="8">The sequence shown here is derived from an EMBL/GenBank/DDBJ whole genome shotgun (WGS) entry which is preliminary data.</text>
</comment>
<dbReference type="Proteomes" id="UP000749559">
    <property type="component" value="Unassembled WGS sequence"/>
</dbReference>
<evidence type="ECO:0000256" key="2">
    <source>
        <dbReference type="ARBA" id="ARBA00022737"/>
    </source>
</evidence>
<evidence type="ECO:0000256" key="6">
    <source>
        <dbReference type="SAM" id="MobiDB-lite"/>
    </source>
</evidence>
<evidence type="ECO:0000256" key="3">
    <source>
        <dbReference type="ARBA" id="ARBA00022771"/>
    </source>
</evidence>
<keyword evidence="1" id="KW-0479">Metal-binding</keyword>
<dbReference type="Pfam" id="PF00096">
    <property type="entry name" value="zf-C2H2"/>
    <property type="match status" value="5"/>
</dbReference>
<feature type="compositionally biased region" description="Basic and acidic residues" evidence="6">
    <location>
        <begin position="459"/>
        <end position="479"/>
    </location>
</feature>
<dbReference type="PANTHER" id="PTHR24408">
    <property type="entry name" value="ZINC FINGER PROTEIN"/>
    <property type="match status" value="1"/>
</dbReference>
<name>A0A8S4QEK5_OWEFU</name>
<dbReference type="FunFam" id="3.30.160.60:FF:000446">
    <property type="entry name" value="Zinc finger protein"/>
    <property type="match status" value="1"/>
</dbReference>
<dbReference type="SMART" id="SM00355">
    <property type="entry name" value="ZnF_C2H2"/>
    <property type="match status" value="5"/>
</dbReference>